<dbReference type="AlphaFoldDB" id="A0A2N5J666"/>
<feature type="region of interest" description="Disordered" evidence="1">
    <location>
        <begin position="154"/>
        <end position="174"/>
    </location>
</feature>
<evidence type="ECO:0000313" key="2">
    <source>
        <dbReference type="EMBL" id="PLS29693.1"/>
    </source>
</evidence>
<accession>A0A2N5J666</accession>
<dbReference type="Proteomes" id="UP000235034">
    <property type="component" value="Unassembled WGS sequence"/>
</dbReference>
<protein>
    <submittedName>
        <fullName evidence="2">Uncharacterized protein</fullName>
    </submittedName>
</protein>
<gene>
    <name evidence="2" type="ORF">Uis4E_0034</name>
</gene>
<evidence type="ECO:0000313" key="3">
    <source>
        <dbReference type="Proteomes" id="UP000235034"/>
    </source>
</evidence>
<proteinExistence type="predicted"/>
<sequence>MPMTGNKADARRLARIPLETRFRRLAEDCRHTTPDYAISLLRRFARMPLHDYCDEADILDGDRSGFVRPRLLDDLRLAVEEIGRGDRDAPCDRRGAPAMAFDADTTVARFSAMLRDRLLRCDADDLWLPRPDCDGVDEVMAVVDVLVRPLGQGLDDGEDKGASRRRRSRRTREGAVTFTQPLDAAGWRGGRTGGRAAIERIPLERRLRDARDHADLWARPASGRDRTLLDRVRRLQLADCFEAYEWILGDVAVPMRRRAFARVERLGVTILPMLGETSAAQTEANRNACSADGTSPILTRPMGDDDADVNLVAVIAPLAVMADRGLA</sequence>
<evidence type="ECO:0000256" key="1">
    <source>
        <dbReference type="SAM" id="MobiDB-lite"/>
    </source>
</evidence>
<organism evidence="2 3">
    <name type="scientific">Bifidobacterium parmae</name>
    <dbReference type="NCBI Taxonomy" id="361854"/>
    <lineage>
        <taxon>Bacteria</taxon>
        <taxon>Bacillati</taxon>
        <taxon>Actinomycetota</taxon>
        <taxon>Actinomycetes</taxon>
        <taxon>Bifidobacteriales</taxon>
        <taxon>Bifidobacteriaceae</taxon>
        <taxon>Bifidobacterium</taxon>
    </lineage>
</organism>
<dbReference type="EMBL" id="NMWT01000001">
    <property type="protein sequence ID" value="PLS29693.1"/>
    <property type="molecule type" value="Genomic_DNA"/>
</dbReference>
<name>A0A2N5J666_9BIFI</name>
<comment type="caution">
    <text evidence="2">The sequence shown here is derived from an EMBL/GenBank/DDBJ whole genome shotgun (WGS) entry which is preliminary data.</text>
</comment>
<keyword evidence="3" id="KW-1185">Reference proteome</keyword>
<reference evidence="2 3" key="1">
    <citation type="submission" date="2017-07" db="EMBL/GenBank/DDBJ databases">
        <title>Bifidobacterium novel species.</title>
        <authorList>
            <person name="Lugli G.A."/>
            <person name="Milani C."/>
            <person name="Duranti S."/>
            <person name="Mangifesta M."/>
        </authorList>
    </citation>
    <scope>NUCLEOTIDE SEQUENCE [LARGE SCALE GENOMIC DNA]</scope>
    <source>
        <strain evidence="2 3">77</strain>
    </source>
</reference>